<name>A0AAC9XQE7_9GAMM</name>
<reference evidence="3 4" key="1">
    <citation type="submission" date="2017-06" db="EMBL/GenBank/DDBJ databases">
        <title>Complete genome sequence of Shewanella marisflavi EP1 associated with anaerobic 2,4-dinitrotoluene reduction and salt tolerance.</title>
        <authorList>
            <person name="Huang J."/>
        </authorList>
    </citation>
    <scope>NUCLEOTIDE SEQUENCE [LARGE SCALE GENOMIC DNA]</scope>
    <source>
        <strain evidence="3 4">EP1</strain>
    </source>
</reference>
<dbReference type="EMBL" id="CP022272">
    <property type="protein sequence ID" value="ASJ98558.1"/>
    <property type="molecule type" value="Genomic_DNA"/>
</dbReference>
<feature type="transmembrane region" description="Helical" evidence="1">
    <location>
        <begin position="135"/>
        <end position="153"/>
    </location>
</feature>
<evidence type="ECO:0000259" key="2">
    <source>
        <dbReference type="Pfam" id="PF01569"/>
    </source>
</evidence>
<dbReference type="InterPro" id="IPR036938">
    <property type="entry name" value="PAP2/HPO_sf"/>
</dbReference>
<evidence type="ECO:0000313" key="4">
    <source>
        <dbReference type="Proteomes" id="UP000198233"/>
    </source>
</evidence>
<evidence type="ECO:0000313" key="3">
    <source>
        <dbReference type="EMBL" id="ASJ98558.1"/>
    </source>
</evidence>
<keyword evidence="1" id="KW-1133">Transmembrane helix</keyword>
<feature type="transmembrane region" description="Helical" evidence="1">
    <location>
        <begin position="191"/>
        <end position="210"/>
    </location>
</feature>
<dbReference type="Gene3D" id="1.20.144.10">
    <property type="entry name" value="Phosphatidic acid phosphatase type 2/haloperoxidase"/>
    <property type="match status" value="1"/>
</dbReference>
<gene>
    <name evidence="3" type="ORF">CFF01_03515</name>
</gene>
<organism evidence="3 4">
    <name type="scientific">Shewanella marisflavi</name>
    <dbReference type="NCBI Taxonomy" id="260364"/>
    <lineage>
        <taxon>Bacteria</taxon>
        <taxon>Pseudomonadati</taxon>
        <taxon>Pseudomonadota</taxon>
        <taxon>Gammaproteobacteria</taxon>
        <taxon>Alteromonadales</taxon>
        <taxon>Shewanellaceae</taxon>
        <taxon>Shewanella</taxon>
    </lineage>
</organism>
<sequence length="228" mass="25602">MLFILAVMLIELFHIDLALSQWLFHLEGGIYGWPLRSAWLTEKLIHVGGRDLVILLGVIVISLLALSSKKATLAYYRRGLIFLLMSVLSSVILVRLGKSFIHLDCPWHLKIFGGAADYFSLFSPKVDANSPGQCFPAGHSSGGYAWVALYFFALSYAPRYRWLGLGFGLGLGVIFGVAQQLRGAHFLSHDVWSLAIAWCSAMSWYYGLFLRRKRDQNQTNQTLEALSR</sequence>
<keyword evidence="1" id="KW-0472">Membrane</keyword>
<proteinExistence type="predicted"/>
<feature type="transmembrane region" description="Helical" evidence="1">
    <location>
        <begin position="44"/>
        <end position="67"/>
    </location>
</feature>
<dbReference type="Proteomes" id="UP000198233">
    <property type="component" value="Chromosome"/>
</dbReference>
<dbReference type="SUPFAM" id="SSF48317">
    <property type="entry name" value="Acid phosphatase/Vanadium-dependent haloperoxidase"/>
    <property type="match status" value="1"/>
</dbReference>
<dbReference type="InterPro" id="IPR000326">
    <property type="entry name" value="PAP2/HPO"/>
</dbReference>
<keyword evidence="1" id="KW-0812">Transmembrane</keyword>
<dbReference type="Pfam" id="PF01569">
    <property type="entry name" value="PAP2"/>
    <property type="match status" value="1"/>
</dbReference>
<evidence type="ECO:0000256" key="1">
    <source>
        <dbReference type="SAM" id="Phobius"/>
    </source>
</evidence>
<dbReference type="CDD" id="cd03396">
    <property type="entry name" value="PAP2_like_6"/>
    <property type="match status" value="1"/>
</dbReference>
<dbReference type="AlphaFoldDB" id="A0AAC9XQE7"/>
<accession>A0AAC9XQE7</accession>
<feature type="domain" description="Phosphatidic acid phosphatase type 2/haloperoxidase" evidence="2">
    <location>
        <begin position="80"/>
        <end position="209"/>
    </location>
</feature>
<feature type="transmembrane region" description="Helical" evidence="1">
    <location>
        <begin position="79"/>
        <end position="97"/>
    </location>
</feature>
<feature type="transmembrane region" description="Helical" evidence="1">
    <location>
        <begin position="160"/>
        <end position="179"/>
    </location>
</feature>
<protein>
    <submittedName>
        <fullName evidence="3">Phosphoesterase</fullName>
    </submittedName>
</protein>
<dbReference type="KEGG" id="smav:CFF01_03515"/>